<dbReference type="SUPFAM" id="SSF47459">
    <property type="entry name" value="HLH, helix-loop-helix DNA-binding domain"/>
    <property type="match status" value="1"/>
</dbReference>
<evidence type="ECO:0000313" key="4">
    <source>
        <dbReference type="Proteomes" id="UP001208570"/>
    </source>
</evidence>
<feature type="domain" description="BHLH" evidence="2">
    <location>
        <begin position="24"/>
        <end position="76"/>
    </location>
</feature>
<organism evidence="3 4">
    <name type="scientific">Paralvinella palmiformis</name>
    <dbReference type="NCBI Taxonomy" id="53620"/>
    <lineage>
        <taxon>Eukaryota</taxon>
        <taxon>Metazoa</taxon>
        <taxon>Spiralia</taxon>
        <taxon>Lophotrochozoa</taxon>
        <taxon>Annelida</taxon>
        <taxon>Polychaeta</taxon>
        <taxon>Sedentaria</taxon>
        <taxon>Canalipalpata</taxon>
        <taxon>Terebellida</taxon>
        <taxon>Terebelliformia</taxon>
        <taxon>Alvinellidae</taxon>
        <taxon>Paralvinella</taxon>
    </lineage>
</organism>
<evidence type="ECO:0000313" key="3">
    <source>
        <dbReference type="EMBL" id="KAK2143857.1"/>
    </source>
</evidence>
<accession>A0AAD9MS83</accession>
<reference evidence="3" key="1">
    <citation type="journal article" date="2023" name="Mol. Biol. Evol.">
        <title>Third-Generation Sequencing Reveals the Adaptive Role of the Epigenome in Three Deep-Sea Polychaetes.</title>
        <authorList>
            <person name="Perez M."/>
            <person name="Aroh O."/>
            <person name="Sun Y."/>
            <person name="Lan Y."/>
            <person name="Juniper S.K."/>
            <person name="Young C.R."/>
            <person name="Angers B."/>
            <person name="Qian P.Y."/>
        </authorList>
    </citation>
    <scope>NUCLEOTIDE SEQUENCE</scope>
    <source>
        <strain evidence="3">P08H-3</strain>
    </source>
</reference>
<sequence length="136" mass="15876">MIPFSIGTIRKKQHMMHRSQSKRRRYLNRKRHRVCLRPNKQKEFEQLRILVPALSEQQDVNKVTVIEETIRYIDHLHNQLLQNMHKKAGSNITIQDMITAAHQLFLQKQQNTESCAPSNDIDSSMSSADVKTIDNG</sequence>
<dbReference type="Proteomes" id="UP001208570">
    <property type="component" value="Unassembled WGS sequence"/>
</dbReference>
<gene>
    <name evidence="3" type="ORF">LSH36_807g00121</name>
</gene>
<comment type="caution">
    <text evidence="3">The sequence shown here is derived from an EMBL/GenBank/DDBJ whole genome shotgun (WGS) entry which is preliminary data.</text>
</comment>
<evidence type="ECO:0000256" key="1">
    <source>
        <dbReference type="SAM" id="MobiDB-lite"/>
    </source>
</evidence>
<dbReference type="InterPro" id="IPR036638">
    <property type="entry name" value="HLH_DNA-bd_sf"/>
</dbReference>
<dbReference type="PROSITE" id="PS50888">
    <property type="entry name" value="BHLH"/>
    <property type="match status" value="1"/>
</dbReference>
<name>A0AAD9MS83_9ANNE</name>
<dbReference type="Pfam" id="PF00010">
    <property type="entry name" value="HLH"/>
    <property type="match status" value="1"/>
</dbReference>
<dbReference type="EMBL" id="JAODUP010000807">
    <property type="protein sequence ID" value="KAK2143857.1"/>
    <property type="molecule type" value="Genomic_DNA"/>
</dbReference>
<evidence type="ECO:0000259" key="2">
    <source>
        <dbReference type="PROSITE" id="PS50888"/>
    </source>
</evidence>
<feature type="region of interest" description="Disordered" evidence="1">
    <location>
        <begin position="114"/>
        <end position="136"/>
    </location>
</feature>
<dbReference type="InterPro" id="IPR011598">
    <property type="entry name" value="bHLH_dom"/>
</dbReference>
<keyword evidence="4" id="KW-1185">Reference proteome</keyword>
<dbReference type="AlphaFoldDB" id="A0AAD9MS83"/>
<proteinExistence type="predicted"/>
<protein>
    <recommendedName>
        <fullName evidence="2">BHLH domain-containing protein</fullName>
    </recommendedName>
</protein>
<dbReference type="Gene3D" id="4.10.280.10">
    <property type="entry name" value="Helix-loop-helix DNA-binding domain"/>
    <property type="match status" value="1"/>
</dbReference>
<dbReference type="GO" id="GO:0046983">
    <property type="term" value="F:protein dimerization activity"/>
    <property type="evidence" value="ECO:0007669"/>
    <property type="project" value="InterPro"/>
</dbReference>